<dbReference type="SUPFAM" id="SSF53098">
    <property type="entry name" value="Ribonuclease H-like"/>
    <property type="match status" value="1"/>
</dbReference>
<evidence type="ECO:0000256" key="1">
    <source>
        <dbReference type="RuleBase" id="RU361178"/>
    </source>
</evidence>
<dbReference type="InterPro" id="IPR036085">
    <property type="entry name" value="PAZ_dom_sf"/>
</dbReference>
<dbReference type="PROSITE" id="PS50821">
    <property type="entry name" value="PAZ"/>
    <property type="match status" value="1"/>
</dbReference>
<reference evidence="4" key="1">
    <citation type="submission" date="2021-01" db="EMBL/GenBank/DDBJ databases">
        <authorList>
            <person name="Corre E."/>
            <person name="Pelletier E."/>
            <person name="Niang G."/>
            <person name="Scheremetjew M."/>
            <person name="Finn R."/>
            <person name="Kale V."/>
            <person name="Holt S."/>
            <person name="Cochrane G."/>
            <person name="Meng A."/>
            <person name="Brown T."/>
            <person name="Cohen L."/>
        </authorList>
    </citation>
    <scope>NUCLEOTIDE SEQUENCE</scope>
    <source>
        <strain evidence="4">CCMP3107</strain>
    </source>
</reference>
<dbReference type="CDD" id="cd02846">
    <property type="entry name" value="PAZ_argonaute_like"/>
    <property type="match status" value="1"/>
</dbReference>
<dbReference type="InterPro" id="IPR036397">
    <property type="entry name" value="RNaseH_sf"/>
</dbReference>
<dbReference type="InterPro" id="IPR032474">
    <property type="entry name" value="Argonaute_N"/>
</dbReference>
<feature type="domain" description="Piwi" evidence="3">
    <location>
        <begin position="528"/>
        <end position="828"/>
    </location>
</feature>
<dbReference type="InterPro" id="IPR003100">
    <property type="entry name" value="PAZ_dom"/>
</dbReference>
<comment type="similarity">
    <text evidence="1">Belongs to the argonaute family.</text>
</comment>
<gene>
    <name evidence="4" type="ORF">HAKA00212_LOCUS6461</name>
</gene>
<accession>A0A7S3UXA3</accession>
<dbReference type="SUPFAM" id="SSF101690">
    <property type="entry name" value="PAZ domain"/>
    <property type="match status" value="1"/>
</dbReference>
<dbReference type="GO" id="GO:0003723">
    <property type="term" value="F:RNA binding"/>
    <property type="evidence" value="ECO:0007669"/>
    <property type="project" value="InterPro"/>
</dbReference>
<dbReference type="AlphaFoldDB" id="A0A7S3UXA3"/>
<dbReference type="Pfam" id="PF02171">
    <property type="entry name" value="Piwi"/>
    <property type="match status" value="1"/>
</dbReference>
<dbReference type="Pfam" id="PF08699">
    <property type="entry name" value="ArgoL1"/>
    <property type="match status" value="1"/>
</dbReference>
<dbReference type="Pfam" id="PF16486">
    <property type="entry name" value="ArgoN"/>
    <property type="match status" value="1"/>
</dbReference>
<dbReference type="PROSITE" id="PS50822">
    <property type="entry name" value="PIWI"/>
    <property type="match status" value="1"/>
</dbReference>
<proteinExistence type="inferred from homology"/>
<evidence type="ECO:0000259" key="2">
    <source>
        <dbReference type="PROSITE" id="PS50821"/>
    </source>
</evidence>
<name>A0A7S3UXA3_HETAK</name>
<feature type="domain" description="PAZ" evidence="2">
    <location>
        <begin position="250"/>
        <end position="353"/>
    </location>
</feature>
<dbReference type="InterPro" id="IPR012337">
    <property type="entry name" value="RNaseH-like_sf"/>
</dbReference>
<dbReference type="Pfam" id="PF02170">
    <property type="entry name" value="PAZ"/>
    <property type="match status" value="1"/>
</dbReference>
<dbReference type="Pfam" id="PF16487">
    <property type="entry name" value="ArgoMid"/>
    <property type="match status" value="1"/>
</dbReference>
<dbReference type="SMART" id="SM00949">
    <property type="entry name" value="PAZ"/>
    <property type="match status" value="1"/>
</dbReference>
<dbReference type="Gene3D" id="2.170.260.10">
    <property type="entry name" value="paz domain"/>
    <property type="match status" value="1"/>
</dbReference>
<dbReference type="PANTHER" id="PTHR22891">
    <property type="entry name" value="EUKARYOTIC TRANSLATION INITIATION FACTOR 2C"/>
    <property type="match status" value="1"/>
</dbReference>
<dbReference type="InterPro" id="IPR045246">
    <property type="entry name" value="Piwi_ago-like"/>
</dbReference>
<dbReference type="Gene3D" id="3.30.420.10">
    <property type="entry name" value="Ribonuclease H-like superfamily/Ribonuclease H"/>
    <property type="match status" value="1"/>
</dbReference>
<dbReference type="InterPro" id="IPR014811">
    <property type="entry name" value="ArgoL1"/>
</dbReference>
<sequence length="873" mass="97095">MMGQNQLWDQIDLSTQMAGALNLGDEFVITPVRRPGYCSVGTPVEIMTNHFLLEYNPNAVVVQYDLDFGEGMDRSKMPKKKCWSIVNDLMNQHARGALGGVQCAYDGRANVYAAGELPGGRVLQVTVRTQGRRGEVEVPLTLKMVGQRSLADVQAFLNLTSSNVPLDCFTALDIVLRNMPSVRMTSVGASFFSNENAFQMSGGTELWFGWYQSLRATQSGLTLNVDTSATAFVRPQPVLEYAAHVCRKRSVDDLLHRGIGPREHRILKSELNWLMVSVNHRDNARGRSFKIAGVGRVPANQQMFAQEDGSQMSVADYFAQKYRPLRYPQLPCLQIGSRGKNNWLPMECCEIVGGQKLTKLQDVHTSDIIRQTCQKPYARNAAIYDLHEKTKGLCSGYTDNFGIRFTGKAVKVTGHVLQSPTLAYANGNEQPRGGAWNLIKKRFKTGASLSVWSVVCLVGRDVMPDRQLQDYIMQQINMFTASGIAVNNQRPPLIYHEDNVRQAGSSIARTMQIANETARNNAQGTAPEFMLVVKAQKESFEYQQIKVCSDTQLGVACQCVTVRIAGRPNASCLANIALQVNAKLGGVNSIVDRGLPCLDAPTIIFGADVNHPGAMNTSKPSVAAVTASMDRDMSAFAGTCRVQSHRKEIIQDLEEMCTELFRQFYERNRVKPQRIIFYRDGVGENQYAAVAAKEITAIKRACAKLEPGYNPPITFVIVQKRHHTRLFAHNERDQDRSGNIQPGLLVDTGVCHPHGYDFFLCSHGGIQGTSKPTYYYVLTDENRYAPNDFYQLTYQLCYMYTACTRSVSAVPPAFYAHLMAFRGAFYIHDTEGSITETTSTSNGSSGGDEQQEVNWGQHFNAPHPNVTKRMYFV</sequence>
<dbReference type="InterPro" id="IPR032473">
    <property type="entry name" value="Argonaute_Mid_dom"/>
</dbReference>
<evidence type="ECO:0000259" key="3">
    <source>
        <dbReference type="PROSITE" id="PS50822"/>
    </source>
</evidence>
<dbReference type="Gene3D" id="3.40.50.2300">
    <property type="match status" value="1"/>
</dbReference>
<dbReference type="SMART" id="SM00950">
    <property type="entry name" value="Piwi"/>
    <property type="match status" value="1"/>
</dbReference>
<dbReference type="CDD" id="cd04657">
    <property type="entry name" value="Piwi_ago-like"/>
    <property type="match status" value="1"/>
</dbReference>
<dbReference type="InterPro" id="IPR003165">
    <property type="entry name" value="Piwi"/>
</dbReference>
<organism evidence="4">
    <name type="scientific">Heterosigma akashiwo</name>
    <name type="common">Chromophytic alga</name>
    <name type="synonym">Heterosigma carterae</name>
    <dbReference type="NCBI Taxonomy" id="2829"/>
    <lineage>
        <taxon>Eukaryota</taxon>
        <taxon>Sar</taxon>
        <taxon>Stramenopiles</taxon>
        <taxon>Ochrophyta</taxon>
        <taxon>Raphidophyceae</taxon>
        <taxon>Chattonellales</taxon>
        <taxon>Chattonellaceae</taxon>
        <taxon>Heterosigma</taxon>
    </lineage>
</organism>
<dbReference type="SMART" id="SM01163">
    <property type="entry name" value="DUF1785"/>
    <property type="match status" value="1"/>
</dbReference>
<protein>
    <submittedName>
        <fullName evidence="4">Uncharacterized protein</fullName>
    </submittedName>
</protein>
<dbReference type="EMBL" id="HBIU01013984">
    <property type="protein sequence ID" value="CAE0627783.1"/>
    <property type="molecule type" value="Transcribed_RNA"/>
</dbReference>
<evidence type="ECO:0000313" key="4">
    <source>
        <dbReference type="EMBL" id="CAE0627783.1"/>
    </source>
</evidence>